<dbReference type="AlphaFoldDB" id="A0A378SE46"/>
<dbReference type="Proteomes" id="UP000254291">
    <property type="component" value="Unassembled WGS sequence"/>
</dbReference>
<evidence type="ECO:0000256" key="1">
    <source>
        <dbReference type="SAM" id="MobiDB-lite"/>
    </source>
</evidence>
<evidence type="ECO:0000313" key="3">
    <source>
        <dbReference type="Proteomes" id="UP000254291"/>
    </source>
</evidence>
<organism evidence="2 3">
    <name type="scientific">Mycolicibacterium gilvum</name>
    <dbReference type="NCBI Taxonomy" id="1804"/>
    <lineage>
        <taxon>Bacteria</taxon>
        <taxon>Bacillati</taxon>
        <taxon>Actinomycetota</taxon>
        <taxon>Actinomycetes</taxon>
        <taxon>Mycobacteriales</taxon>
        <taxon>Mycobacteriaceae</taxon>
        <taxon>Mycolicibacterium</taxon>
    </lineage>
</organism>
<name>A0A378SE46_9MYCO</name>
<proteinExistence type="predicted"/>
<reference evidence="2 3" key="1">
    <citation type="submission" date="2018-06" db="EMBL/GenBank/DDBJ databases">
        <authorList>
            <consortium name="Pathogen Informatics"/>
            <person name="Doyle S."/>
        </authorList>
    </citation>
    <scope>NUCLEOTIDE SEQUENCE [LARGE SCALE GENOMIC DNA]</scope>
    <source>
        <strain evidence="2 3">NCTC10742</strain>
    </source>
</reference>
<gene>
    <name evidence="2" type="ORF">NCTC10742_00080</name>
</gene>
<protein>
    <submittedName>
        <fullName evidence="2">Protein of uncharacterized function (DUF2580)</fullName>
    </submittedName>
</protein>
<dbReference type="EMBL" id="UGQM01000001">
    <property type="protein sequence ID" value="STZ40881.1"/>
    <property type="molecule type" value="Genomic_DNA"/>
</dbReference>
<dbReference type="RefSeq" id="WP_115326178.1">
    <property type="nucleotide sequence ID" value="NZ_JACKST010000022.1"/>
</dbReference>
<sequence length="105" mass="10572">MTRPLDVDTDHLRATAASFVAAAEQIAELDADAPLADAAAAVPALRTAAACAAAITTVLDDTTSIADRARTFGADLRSAAETYEATDDASAAQVDGVEAPATAPR</sequence>
<evidence type="ECO:0000313" key="2">
    <source>
        <dbReference type="EMBL" id="STZ40881.1"/>
    </source>
</evidence>
<accession>A0A378SE46</accession>
<feature type="region of interest" description="Disordered" evidence="1">
    <location>
        <begin position="83"/>
        <end position="105"/>
    </location>
</feature>